<protein>
    <recommendedName>
        <fullName evidence="2">Polysaccharide biosynthesis enzyme WcbI domain-containing protein</fullName>
    </recommendedName>
</protein>
<feature type="domain" description="Polysaccharide biosynthesis enzyme WcbI" evidence="2">
    <location>
        <begin position="185"/>
        <end position="254"/>
    </location>
</feature>
<dbReference type="InterPro" id="IPR041307">
    <property type="entry name" value="WcbI"/>
</dbReference>
<name>A0A1T5IXY4_9MICO</name>
<feature type="region of interest" description="Disordered" evidence="1">
    <location>
        <begin position="160"/>
        <end position="190"/>
    </location>
</feature>
<dbReference type="Gene3D" id="3.40.50.12080">
    <property type="match status" value="2"/>
</dbReference>
<dbReference type="EMBL" id="FUZP01000001">
    <property type="protein sequence ID" value="SKC44056.1"/>
    <property type="molecule type" value="Genomic_DNA"/>
</dbReference>
<evidence type="ECO:0000313" key="4">
    <source>
        <dbReference type="Proteomes" id="UP000190857"/>
    </source>
</evidence>
<reference evidence="3 4" key="1">
    <citation type="submission" date="2017-02" db="EMBL/GenBank/DDBJ databases">
        <authorList>
            <person name="Peterson S.W."/>
        </authorList>
    </citation>
    <scope>NUCLEOTIDE SEQUENCE [LARGE SCALE GENOMIC DNA]</scope>
    <source>
        <strain evidence="3 4">VKM Ac-2059</strain>
    </source>
</reference>
<proteinExistence type="predicted"/>
<sequence length="334" mass="36344">MSHDEGYRTHYADFFGAESDEASSSTDGRPRGVIMGNCQAESLRVALGDEDVRFLRVPPVHELEADDMPLLARILARTDVFVTQPIRDDYRGLPLGSEQMRALLPTGSRTTTVPVIRFAGLYPFQAIIRPPSDTSLVPPIVPYHDLRLVAEAARRAGLVDPSLGSVDDGSSHGATTGDSGGAHSDRSSVTATQIRAIADESTRQLRSREKAHDTVVVSDLFLKPDFSLMRTINHPGNTVWTALAERVRARLGLADVSVPLTRELLNSIHAPRDQAVIDAWGLDAEARPTWTVGGLDIDPVTLREAHLAWYAEHLDAVTSGLTRHARALTTLGLL</sequence>
<accession>A0A1T5IXY4</accession>
<gene>
    <name evidence="3" type="ORF">SAMN06309945_0984</name>
</gene>
<dbReference type="RefSeq" id="WP_079727117.1">
    <property type="nucleotide sequence ID" value="NZ_FUZP01000001.1"/>
</dbReference>
<evidence type="ECO:0000313" key="3">
    <source>
        <dbReference type="EMBL" id="SKC44056.1"/>
    </source>
</evidence>
<dbReference type="Proteomes" id="UP000190857">
    <property type="component" value="Unassembled WGS sequence"/>
</dbReference>
<evidence type="ECO:0000256" key="1">
    <source>
        <dbReference type="SAM" id="MobiDB-lite"/>
    </source>
</evidence>
<keyword evidence="4" id="KW-1185">Reference proteome</keyword>
<dbReference type="AlphaFoldDB" id="A0A1T5IXY4"/>
<dbReference type="Pfam" id="PF18588">
    <property type="entry name" value="WcbI"/>
    <property type="match status" value="2"/>
</dbReference>
<dbReference type="OrthoDB" id="3283619at2"/>
<evidence type="ECO:0000259" key="2">
    <source>
        <dbReference type="Pfam" id="PF18588"/>
    </source>
</evidence>
<feature type="domain" description="Polysaccharide biosynthesis enzyme WcbI" evidence="2">
    <location>
        <begin position="32"/>
        <end position="155"/>
    </location>
</feature>
<organism evidence="3 4">
    <name type="scientific">Okibacterium fritillariae</name>
    <dbReference type="NCBI Taxonomy" id="123320"/>
    <lineage>
        <taxon>Bacteria</taxon>
        <taxon>Bacillati</taxon>
        <taxon>Actinomycetota</taxon>
        <taxon>Actinomycetes</taxon>
        <taxon>Micrococcales</taxon>
        <taxon>Microbacteriaceae</taxon>
        <taxon>Okibacterium</taxon>
    </lineage>
</organism>
<dbReference type="STRING" id="123320.SAMN06309945_0984"/>